<dbReference type="AlphaFoldDB" id="A0A421B7G6"/>
<dbReference type="InterPro" id="IPR022029">
    <property type="entry name" value="YoaR-like_PG-bd"/>
</dbReference>
<dbReference type="InterPro" id="IPR007391">
    <property type="entry name" value="Vancomycin_resist_VanW"/>
</dbReference>
<comment type="caution">
    <text evidence="3">The sequence shown here is derived from an EMBL/GenBank/DDBJ whole genome shotgun (WGS) entry which is preliminary data.</text>
</comment>
<accession>A0A421B7G6</accession>
<evidence type="ECO:0000313" key="4">
    <source>
        <dbReference type="Proteomes" id="UP000282454"/>
    </source>
</evidence>
<dbReference type="InterPro" id="IPR052913">
    <property type="entry name" value="Glycopeptide_resist_protein"/>
</dbReference>
<reference evidence="3 4" key="1">
    <citation type="submission" date="2018-10" db="EMBL/GenBank/DDBJ databases">
        <title>Genomic Encyclopedia of Archaeal and Bacterial Type Strains, Phase II (KMG-II): from individual species to whole genera.</title>
        <authorList>
            <person name="Goeker M."/>
        </authorList>
    </citation>
    <scope>NUCLEOTIDE SEQUENCE [LARGE SCALE GENOMIC DNA]</scope>
    <source>
        <strain evidence="3 4">DSM 45657</strain>
    </source>
</reference>
<name>A0A421B7G6_9PSEU</name>
<gene>
    <name evidence="3" type="ORF">CLV68_0816</name>
</gene>
<organism evidence="3 4">
    <name type="scientific">Actinokineospora cianjurensis</name>
    <dbReference type="NCBI Taxonomy" id="585224"/>
    <lineage>
        <taxon>Bacteria</taxon>
        <taxon>Bacillati</taxon>
        <taxon>Actinomycetota</taxon>
        <taxon>Actinomycetes</taxon>
        <taxon>Pseudonocardiales</taxon>
        <taxon>Pseudonocardiaceae</taxon>
        <taxon>Actinokineospora</taxon>
    </lineage>
</organism>
<feature type="region of interest" description="Disordered" evidence="1">
    <location>
        <begin position="1"/>
        <end position="64"/>
    </location>
</feature>
<feature type="region of interest" description="Disordered" evidence="1">
    <location>
        <begin position="556"/>
        <end position="631"/>
    </location>
</feature>
<feature type="compositionally biased region" description="Polar residues" evidence="1">
    <location>
        <begin position="575"/>
        <end position="591"/>
    </location>
</feature>
<keyword evidence="4" id="KW-1185">Reference proteome</keyword>
<evidence type="ECO:0000313" key="3">
    <source>
        <dbReference type="EMBL" id="RLK60314.1"/>
    </source>
</evidence>
<dbReference type="EMBL" id="RCDD01000001">
    <property type="protein sequence ID" value="RLK60314.1"/>
    <property type="molecule type" value="Genomic_DNA"/>
</dbReference>
<feature type="domain" description="YoaR-like putative peptidoglycan binding" evidence="2">
    <location>
        <begin position="308"/>
        <end position="376"/>
    </location>
</feature>
<feature type="compositionally biased region" description="Basic and acidic residues" evidence="1">
    <location>
        <begin position="592"/>
        <end position="609"/>
    </location>
</feature>
<evidence type="ECO:0000256" key="1">
    <source>
        <dbReference type="SAM" id="MobiDB-lite"/>
    </source>
</evidence>
<proteinExistence type="predicted"/>
<dbReference type="Proteomes" id="UP000282454">
    <property type="component" value="Unassembled WGS sequence"/>
</dbReference>
<sequence>MPQDQDWPDGARWPESHSEQTDLLPRVPQHVGPQAVGSPLDGPTEKLGTSQDQGHDEEPAKRGGLRKPAVIAGAVVGALAVLYGIDLAISSGDVPRGTTVAGVEVGGLSQVDAERELRNKIEPRLTQPVSLKIGSVEEKLDPTRSGLTLNWGATLEQAGDQPLNPFTRLSSLFGGTREVGVVTATDDAALTGAIDRLKAAGTRAPAEGGIRFDGATPVAVEPVAGQELDAAKAKSIIVDGWVAGGSLTLPVTSTPVKTTTEGVRAAFELAKVAVSGPVVVKGEGKDARIEPAVIASALVFEPVDGGGLNPKLDLVKVTDAVKPQLAPTEKEGKDAQVVFESGAPTVTPSVDGTGVKYDTAFATLLDVLKKQDGRELKVEYTKTPAKVTTEQANQLGIKEVIGEFSTKGFAADSGINIRTVAAKVNGAIVKPGETFSLNGFTGPRTAVQGYVEAGVIKDGAPGREVGGGISQFATTLYNASYFAGLKDAGHKEHSYYISRYPAAREATVFQNHDGSSVIDLKFTNDATTGVAIQTIWTSGSITVKIWGTKRYSVESITGGRSAETTPQEKPGPTTGKCTPSNGAPGFTTSDTRVLRDAGTGREVRRDTRTVRYNPQPKIVCAPAPQVPPPPA</sequence>
<protein>
    <submittedName>
        <fullName evidence="3">Vancomycin resistance protein YoaR</fullName>
    </submittedName>
</protein>
<dbReference type="Pfam" id="PF12229">
    <property type="entry name" value="PG_binding_4"/>
    <property type="match status" value="1"/>
</dbReference>
<dbReference type="OrthoDB" id="9813301at2"/>
<dbReference type="RefSeq" id="WP_121389216.1">
    <property type="nucleotide sequence ID" value="NZ_RCDD01000001.1"/>
</dbReference>
<dbReference type="Pfam" id="PF04294">
    <property type="entry name" value="VanW"/>
    <property type="match status" value="1"/>
</dbReference>
<evidence type="ECO:0000259" key="2">
    <source>
        <dbReference type="Pfam" id="PF12229"/>
    </source>
</evidence>
<dbReference type="PANTHER" id="PTHR35788:SF1">
    <property type="entry name" value="EXPORTED PROTEIN"/>
    <property type="match status" value="1"/>
</dbReference>
<dbReference type="PANTHER" id="PTHR35788">
    <property type="entry name" value="EXPORTED PROTEIN-RELATED"/>
    <property type="match status" value="1"/>
</dbReference>